<dbReference type="Gene3D" id="3.30.565.10">
    <property type="entry name" value="Histidine kinase-like ATPase, C-terminal domain"/>
    <property type="match status" value="1"/>
</dbReference>
<keyword evidence="12" id="KW-0812">Transmembrane</keyword>
<dbReference type="InterPro" id="IPR000700">
    <property type="entry name" value="PAS-assoc_C"/>
</dbReference>
<dbReference type="Pfam" id="PF02518">
    <property type="entry name" value="HATPase_c"/>
    <property type="match status" value="1"/>
</dbReference>
<dbReference type="RefSeq" id="WP_084540535.1">
    <property type="nucleotide sequence ID" value="NZ_FQXS01000007.1"/>
</dbReference>
<dbReference type="SMART" id="SM00304">
    <property type="entry name" value="HAMP"/>
    <property type="match status" value="1"/>
</dbReference>
<reference evidence="17 18" key="1">
    <citation type="submission" date="2016-11" db="EMBL/GenBank/DDBJ databases">
        <authorList>
            <person name="Jaros S."/>
            <person name="Januszkiewicz K."/>
            <person name="Wedrychowicz H."/>
        </authorList>
    </citation>
    <scope>NUCLEOTIDE SEQUENCE [LARGE SCALE GENOMIC DNA]</scope>
    <source>
        <strain evidence="17 18">DSM 9705</strain>
    </source>
</reference>
<evidence type="ECO:0000256" key="7">
    <source>
        <dbReference type="ARBA" id="ARBA00022741"/>
    </source>
</evidence>
<dbReference type="Pfam" id="PF00512">
    <property type="entry name" value="HisKA"/>
    <property type="match status" value="1"/>
</dbReference>
<dbReference type="GO" id="GO:0000155">
    <property type="term" value="F:phosphorelay sensor kinase activity"/>
    <property type="evidence" value="ECO:0007669"/>
    <property type="project" value="InterPro"/>
</dbReference>
<dbReference type="SUPFAM" id="SSF55874">
    <property type="entry name" value="ATPase domain of HSP90 chaperone/DNA topoisomerase II/histidine kinase"/>
    <property type="match status" value="1"/>
</dbReference>
<dbReference type="InterPro" id="IPR035965">
    <property type="entry name" value="PAS-like_dom_sf"/>
</dbReference>
<evidence type="ECO:0000313" key="18">
    <source>
        <dbReference type="Proteomes" id="UP000184139"/>
    </source>
</evidence>
<dbReference type="PROSITE" id="PS50112">
    <property type="entry name" value="PAS"/>
    <property type="match status" value="1"/>
</dbReference>
<dbReference type="FunFam" id="3.30.565.10:FF:000006">
    <property type="entry name" value="Sensor histidine kinase WalK"/>
    <property type="match status" value="1"/>
</dbReference>
<dbReference type="InterPro" id="IPR050351">
    <property type="entry name" value="BphY/WalK/GraS-like"/>
</dbReference>
<dbReference type="InterPro" id="IPR036890">
    <property type="entry name" value="HATPase_C_sf"/>
</dbReference>
<dbReference type="GO" id="GO:0004721">
    <property type="term" value="F:phosphoprotein phosphatase activity"/>
    <property type="evidence" value="ECO:0007669"/>
    <property type="project" value="TreeGrafter"/>
</dbReference>
<evidence type="ECO:0000256" key="4">
    <source>
        <dbReference type="ARBA" id="ARBA00022475"/>
    </source>
</evidence>
<dbReference type="SMART" id="SM00387">
    <property type="entry name" value="HATPase_c"/>
    <property type="match status" value="1"/>
</dbReference>
<feature type="transmembrane region" description="Helical" evidence="12">
    <location>
        <begin position="183"/>
        <end position="202"/>
    </location>
</feature>
<dbReference type="InterPro" id="IPR000014">
    <property type="entry name" value="PAS"/>
</dbReference>
<dbReference type="CDD" id="cd00082">
    <property type="entry name" value="HisKA"/>
    <property type="match status" value="1"/>
</dbReference>
<dbReference type="PANTHER" id="PTHR45453:SF1">
    <property type="entry name" value="PHOSPHATE REGULON SENSOR PROTEIN PHOR"/>
    <property type="match status" value="1"/>
</dbReference>
<dbReference type="Pfam" id="PF00672">
    <property type="entry name" value="HAMP"/>
    <property type="match status" value="1"/>
</dbReference>
<evidence type="ECO:0000256" key="6">
    <source>
        <dbReference type="ARBA" id="ARBA00022679"/>
    </source>
</evidence>
<dbReference type="STRING" id="1121409.SAMN02745124_01586"/>
<dbReference type="CDD" id="cd00075">
    <property type="entry name" value="HATPase"/>
    <property type="match status" value="1"/>
</dbReference>
<keyword evidence="4" id="KW-1003">Cell membrane</keyword>
<feature type="domain" description="PAS" evidence="14">
    <location>
        <begin position="264"/>
        <end position="309"/>
    </location>
</feature>
<dbReference type="GO" id="GO:0005524">
    <property type="term" value="F:ATP binding"/>
    <property type="evidence" value="ECO:0007669"/>
    <property type="project" value="UniProtKB-KW"/>
</dbReference>
<evidence type="ECO:0000259" key="16">
    <source>
        <dbReference type="PROSITE" id="PS50885"/>
    </source>
</evidence>
<evidence type="ECO:0000256" key="2">
    <source>
        <dbReference type="ARBA" id="ARBA00004236"/>
    </source>
</evidence>
<dbReference type="Gene3D" id="1.10.287.130">
    <property type="match status" value="1"/>
</dbReference>
<dbReference type="InterPro" id="IPR003594">
    <property type="entry name" value="HATPase_dom"/>
</dbReference>
<dbReference type="Pfam" id="PF00989">
    <property type="entry name" value="PAS"/>
    <property type="match status" value="1"/>
</dbReference>
<evidence type="ECO:0000256" key="1">
    <source>
        <dbReference type="ARBA" id="ARBA00000085"/>
    </source>
</evidence>
<evidence type="ECO:0000256" key="8">
    <source>
        <dbReference type="ARBA" id="ARBA00022777"/>
    </source>
</evidence>
<proteinExistence type="predicted"/>
<dbReference type="PROSITE" id="PS50109">
    <property type="entry name" value="HIS_KIN"/>
    <property type="match status" value="1"/>
</dbReference>
<comment type="subcellular location">
    <subcellularLocation>
        <location evidence="2">Cell membrane</location>
    </subcellularLocation>
</comment>
<protein>
    <recommendedName>
        <fullName evidence="3">histidine kinase</fullName>
        <ecNumber evidence="3">2.7.13.3</ecNumber>
    </recommendedName>
</protein>
<accession>A0A1M5V904</accession>
<evidence type="ECO:0000256" key="9">
    <source>
        <dbReference type="ARBA" id="ARBA00022840"/>
    </source>
</evidence>
<dbReference type="InterPro" id="IPR003661">
    <property type="entry name" value="HisK_dim/P_dom"/>
</dbReference>
<dbReference type="Gene3D" id="3.30.450.20">
    <property type="entry name" value="PAS domain"/>
    <property type="match status" value="1"/>
</dbReference>
<keyword evidence="7" id="KW-0547">Nucleotide-binding</keyword>
<dbReference type="PRINTS" id="PR00344">
    <property type="entry name" value="BCTRLSENSOR"/>
</dbReference>
<keyword evidence="11 12" id="KW-0472">Membrane</keyword>
<dbReference type="InterPro" id="IPR004358">
    <property type="entry name" value="Sig_transdc_His_kin-like_C"/>
</dbReference>
<evidence type="ECO:0000259" key="14">
    <source>
        <dbReference type="PROSITE" id="PS50112"/>
    </source>
</evidence>
<dbReference type="PANTHER" id="PTHR45453">
    <property type="entry name" value="PHOSPHATE REGULON SENSOR PROTEIN PHOR"/>
    <property type="match status" value="1"/>
</dbReference>
<evidence type="ECO:0000259" key="15">
    <source>
        <dbReference type="PROSITE" id="PS50113"/>
    </source>
</evidence>
<evidence type="ECO:0000313" key="17">
    <source>
        <dbReference type="EMBL" id="SHH71705.1"/>
    </source>
</evidence>
<keyword evidence="10" id="KW-0902">Two-component regulatory system</keyword>
<organism evidence="17 18">
    <name type="scientific">Desulfofustis glycolicus DSM 9705</name>
    <dbReference type="NCBI Taxonomy" id="1121409"/>
    <lineage>
        <taxon>Bacteria</taxon>
        <taxon>Pseudomonadati</taxon>
        <taxon>Thermodesulfobacteriota</taxon>
        <taxon>Desulfobulbia</taxon>
        <taxon>Desulfobulbales</taxon>
        <taxon>Desulfocapsaceae</taxon>
        <taxon>Desulfofustis</taxon>
    </lineage>
</organism>
<dbReference type="InterPro" id="IPR005467">
    <property type="entry name" value="His_kinase_dom"/>
</dbReference>
<keyword evidence="9" id="KW-0067">ATP-binding</keyword>
<evidence type="ECO:0000256" key="10">
    <source>
        <dbReference type="ARBA" id="ARBA00023012"/>
    </source>
</evidence>
<feature type="domain" description="Histidine kinase" evidence="13">
    <location>
        <begin position="389"/>
        <end position="611"/>
    </location>
</feature>
<keyword evidence="5" id="KW-0597">Phosphoprotein</keyword>
<keyword evidence="18" id="KW-1185">Reference proteome</keyword>
<dbReference type="Proteomes" id="UP000184139">
    <property type="component" value="Unassembled WGS sequence"/>
</dbReference>
<comment type="catalytic activity">
    <reaction evidence="1">
        <text>ATP + protein L-histidine = ADP + protein N-phospho-L-histidine.</text>
        <dbReference type="EC" id="2.7.13.3"/>
    </reaction>
</comment>
<evidence type="ECO:0000256" key="3">
    <source>
        <dbReference type="ARBA" id="ARBA00012438"/>
    </source>
</evidence>
<dbReference type="PROSITE" id="PS50113">
    <property type="entry name" value="PAC"/>
    <property type="match status" value="1"/>
</dbReference>
<sequence>MIAKQRTLFWQIFPVTLVIILGTIASVAWFGSRSIDDFYVGELRRDLENRAYLIKSRVGELLTSGDLAGLRSFVVDSGRAADTRITVVAADGTVLADTKENPGVMDNHRQRPEIDTAFSGVSGFSLRFSNTLGQRMLYGAIGLEERFKSEASIGDGNRVNTVLRVAVPVLAINSALSDINRELVIGTGGALLVAFVITFFVVRNISRPLEEMTRSAESYANGDFSQRMLINQKKTASREVAMLAAAMDRMAGQLDEKINTIINQRNQLETVFSSMVEAVIAIDREERIVSINGAAARMFGVRQQVAPGRLVQEVIRNVDLYDQLARILKTGEAFEDEIVLTRRGDNVYLHTNVVMLYGGDGRTVGALMVLNDVTRLRKLERLRSDFVANVSHELKTPITSIRGYVETLLDGALDDREHARRFLEIVLRQSEQLGTIIDDLLTLSRIEKDTKEAGVSFVAEKLSPVLHRALETCRQQAAGKQVTLTLGCPEQLVVRMNRTLLEQAVVNLLTNGITYSDPGDSVQVSVAEVDDPSRRLVKISVVDQGIGISKEHLPRLFERFYRSDRARNRKAGGTGLGLAIVKHIVQAHGGSVEVDSAIGAGSTFTITLPLG</sequence>
<evidence type="ECO:0000256" key="11">
    <source>
        <dbReference type="ARBA" id="ARBA00023136"/>
    </source>
</evidence>
<dbReference type="SUPFAM" id="SSF55785">
    <property type="entry name" value="PYP-like sensor domain (PAS domain)"/>
    <property type="match status" value="1"/>
</dbReference>
<gene>
    <name evidence="17" type="ORF">SAMN02745124_01586</name>
</gene>
<feature type="transmembrane region" description="Helical" evidence="12">
    <location>
        <begin position="12"/>
        <end position="31"/>
    </location>
</feature>
<dbReference type="OrthoDB" id="9813151at2"/>
<feature type="domain" description="PAC" evidence="15">
    <location>
        <begin position="332"/>
        <end position="385"/>
    </location>
</feature>
<evidence type="ECO:0000256" key="12">
    <source>
        <dbReference type="SAM" id="Phobius"/>
    </source>
</evidence>
<dbReference type="FunFam" id="1.10.287.130:FF:000008">
    <property type="entry name" value="Two-component sensor histidine kinase"/>
    <property type="match status" value="1"/>
</dbReference>
<dbReference type="InterPro" id="IPR036097">
    <property type="entry name" value="HisK_dim/P_sf"/>
</dbReference>
<keyword evidence="12" id="KW-1133">Transmembrane helix</keyword>
<dbReference type="InterPro" id="IPR013767">
    <property type="entry name" value="PAS_fold"/>
</dbReference>
<evidence type="ECO:0000259" key="13">
    <source>
        <dbReference type="PROSITE" id="PS50109"/>
    </source>
</evidence>
<dbReference type="CDD" id="cd00130">
    <property type="entry name" value="PAS"/>
    <property type="match status" value="1"/>
</dbReference>
<dbReference type="PROSITE" id="PS50885">
    <property type="entry name" value="HAMP"/>
    <property type="match status" value="1"/>
</dbReference>
<dbReference type="EMBL" id="FQXS01000007">
    <property type="protein sequence ID" value="SHH71705.1"/>
    <property type="molecule type" value="Genomic_DNA"/>
</dbReference>
<dbReference type="CDD" id="cd06225">
    <property type="entry name" value="HAMP"/>
    <property type="match status" value="1"/>
</dbReference>
<feature type="domain" description="HAMP" evidence="16">
    <location>
        <begin position="203"/>
        <end position="259"/>
    </location>
</feature>
<dbReference type="SMART" id="SM00091">
    <property type="entry name" value="PAS"/>
    <property type="match status" value="1"/>
</dbReference>
<keyword evidence="6" id="KW-0808">Transferase</keyword>
<evidence type="ECO:0000256" key="5">
    <source>
        <dbReference type="ARBA" id="ARBA00022553"/>
    </source>
</evidence>
<dbReference type="GO" id="GO:0005886">
    <property type="term" value="C:plasma membrane"/>
    <property type="evidence" value="ECO:0007669"/>
    <property type="project" value="UniProtKB-SubCell"/>
</dbReference>
<dbReference type="AlphaFoldDB" id="A0A1M5V904"/>
<dbReference type="EC" id="2.7.13.3" evidence="3"/>
<dbReference type="SUPFAM" id="SSF158472">
    <property type="entry name" value="HAMP domain-like"/>
    <property type="match status" value="1"/>
</dbReference>
<dbReference type="GO" id="GO:0006355">
    <property type="term" value="P:regulation of DNA-templated transcription"/>
    <property type="evidence" value="ECO:0007669"/>
    <property type="project" value="InterPro"/>
</dbReference>
<keyword evidence="8 17" id="KW-0418">Kinase</keyword>
<dbReference type="SMART" id="SM00388">
    <property type="entry name" value="HisKA"/>
    <property type="match status" value="1"/>
</dbReference>
<name>A0A1M5V904_9BACT</name>
<dbReference type="SUPFAM" id="SSF47384">
    <property type="entry name" value="Homodimeric domain of signal transducing histidine kinase"/>
    <property type="match status" value="1"/>
</dbReference>
<dbReference type="GO" id="GO:0016036">
    <property type="term" value="P:cellular response to phosphate starvation"/>
    <property type="evidence" value="ECO:0007669"/>
    <property type="project" value="TreeGrafter"/>
</dbReference>
<dbReference type="NCBIfam" id="TIGR00229">
    <property type="entry name" value="sensory_box"/>
    <property type="match status" value="1"/>
</dbReference>
<dbReference type="Gene3D" id="6.10.340.10">
    <property type="match status" value="1"/>
</dbReference>
<dbReference type="InterPro" id="IPR003660">
    <property type="entry name" value="HAMP_dom"/>
</dbReference>